<evidence type="ECO:0000313" key="8">
    <source>
        <dbReference type="EMBL" id="KAK6160657.1"/>
    </source>
</evidence>
<dbReference type="InterPro" id="IPR000668">
    <property type="entry name" value="Peptidase_C1A_C"/>
</dbReference>
<dbReference type="CDD" id="cd02248">
    <property type="entry name" value="Peptidase_C1A"/>
    <property type="match status" value="1"/>
</dbReference>
<evidence type="ECO:0000259" key="6">
    <source>
        <dbReference type="SMART" id="SM00645"/>
    </source>
</evidence>
<evidence type="ECO:0000256" key="2">
    <source>
        <dbReference type="ARBA" id="ARBA00022807"/>
    </source>
</evidence>
<dbReference type="InterPro" id="IPR037277">
    <property type="entry name" value="Granulin_sf"/>
</dbReference>
<feature type="domain" description="Cathepsin propeptide inhibitor" evidence="7">
    <location>
        <begin position="61"/>
        <end position="118"/>
    </location>
</feature>
<dbReference type="Proteomes" id="UP001318860">
    <property type="component" value="Unassembled WGS sequence"/>
</dbReference>
<name>A0ABR0XNF1_REHGL</name>
<evidence type="ECO:0008006" key="10">
    <source>
        <dbReference type="Google" id="ProtNLM"/>
    </source>
</evidence>
<gene>
    <name evidence="8" type="ORF">DH2020_004038</name>
</gene>
<evidence type="ECO:0000259" key="5">
    <source>
        <dbReference type="SMART" id="SM00277"/>
    </source>
</evidence>
<proteinExistence type="inferred from homology"/>
<dbReference type="PANTHER" id="PTHR12411">
    <property type="entry name" value="CYSTEINE PROTEASE FAMILY C1-RELATED"/>
    <property type="match status" value="1"/>
</dbReference>
<accession>A0ABR0XNF1</accession>
<dbReference type="InterPro" id="IPR000118">
    <property type="entry name" value="Granulin"/>
</dbReference>
<dbReference type="PROSITE" id="PS00640">
    <property type="entry name" value="THIOL_PROTEASE_ASN"/>
    <property type="match status" value="1"/>
</dbReference>
<keyword evidence="2" id="KW-0645">Protease</keyword>
<keyword evidence="2" id="KW-0788">Thiol protease</keyword>
<dbReference type="PRINTS" id="PR00705">
    <property type="entry name" value="PAPAIN"/>
</dbReference>
<dbReference type="SMART" id="SM00848">
    <property type="entry name" value="Inhibitor_I29"/>
    <property type="match status" value="1"/>
</dbReference>
<feature type="domain" description="Peptidase C1A papain C-terminal" evidence="6">
    <location>
        <begin position="149"/>
        <end position="398"/>
    </location>
</feature>
<comment type="similarity">
    <text evidence="1">Belongs to the peptidase C1 family.</text>
</comment>
<dbReference type="Gene3D" id="3.90.70.10">
    <property type="entry name" value="Cysteine proteinases"/>
    <property type="match status" value="1"/>
</dbReference>
<dbReference type="Pfam" id="PF00396">
    <property type="entry name" value="Granulin"/>
    <property type="match status" value="1"/>
</dbReference>
<dbReference type="Pfam" id="PF08246">
    <property type="entry name" value="Inhibitor_I29"/>
    <property type="match status" value="1"/>
</dbReference>
<organism evidence="8 9">
    <name type="scientific">Rehmannia glutinosa</name>
    <name type="common">Chinese foxglove</name>
    <dbReference type="NCBI Taxonomy" id="99300"/>
    <lineage>
        <taxon>Eukaryota</taxon>
        <taxon>Viridiplantae</taxon>
        <taxon>Streptophyta</taxon>
        <taxon>Embryophyta</taxon>
        <taxon>Tracheophyta</taxon>
        <taxon>Spermatophyta</taxon>
        <taxon>Magnoliopsida</taxon>
        <taxon>eudicotyledons</taxon>
        <taxon>Gunneridae</taxon>
        <taxon>Pentapetalae</taxon>
        <taxon>asterids</taxon>
        <taxon>lamiids</taxon>
        <taxon>Lamiales</taxon>
        <taxon>Orobanchaceae</taxon>
        <taxon>Rehmannieae</taxon>
        <taxon>Rehmannia</taxon>
    </lineage>
</organism>
<dbReference type="SMART" id="SM00277">
    <property type="entry name" value="GRAN"/>
    <property type="match status" value="1"/>
</dbReference>
<keyword evidence="3" id="KW-1015">Disulfide bond</keyword>
<dbReference type="InterPro" id="IPR013201">
    <property type="entry name" value="Prot_inhib_I29"/>
</dbReference>
<evidence type="ECO:0000313" key="9">
    <source>
        <dbReference type="Proteomes" id="UP001318860"/>
    </source>
</evidence>
<dbReference type="InterPro" id="IPR025661">
    <property type="entry name" value="Pept_asp_AS"/>
</dbReference>
<dbReference type="InterPro" id="IPR025660">
    <property type="entry name" value="Pept_his_AS"/>
</dbReference>
<dbReference type="InterPro" id="IPR039417">
    <property type="entry name" value="Peptidase_C1A_papain-like"/>
</dbReference>
<protein>
    <recommendedName>
        <fullName evidence="10">Cysteine proteinase</fullName>
    </recommendedName>
</protein>
<dbReference type="SMART" id="SM00645">
    <property type="entry name" value="Pept_C1"/>
    <property type="match status" value="1"/>
</dbReference>
<dbReference type="SUPFAM" id="SSF57277">
    <property type="entry name" value="Granulin repeat"/>
    <property type="match status" value="1"/>
</dbReference>
<evidence type="ECO:0000259" key="7">
    <source>
        <dbReference type="SMART" id="SM00848"/>
    </source>
</evidence>
<dbReference type="PROSITE" id="PS00639">
    <property type="entry name" value="THIOL_PROTEASE_HIS"/>
    <property type="match status" value="1"/>
</dbReference>
<dbReference type="EMBL" id="JABTTQ020000003">
    <property type="protein sequence ID" value="KAK6160657.1"/>
    <property type="molecule type" value="Genomic_DNA"/>
</dbReference>
<sequence>MATPAAQSSSTMSSLHPVLFLTLFFVNTLASDMSIISYDENHNVVETGPGLRSHDEMMSMYESWLVKHAKSYNALGEKEKRFEIFKGNLRYVDEQNALANRTYKLGLNRFADLTNDEYRKTYLGTRPDAKRRFSKVKSDRYEPKVGDSLPESVDWREKGAVAPVKDQGSCGMPHIGLVGPERDIDKIRWVLLKEKRKWLANGSLGSCWAFSTIASVEGINQIVTGDLVTLSEQELVDCDTSYDEGCNGGLMDYAFQFIIKNGGIDTEVDYPYTGRDGRCDTYRRNAKVVSIDSYEDVPANNENALKKAIANQPVSVAIEAGGRDFQLYESGIFSGKCGLDLDHGVNVVGYGTENGADYWIVRNSWGASWGEKGYIRMKRNVEDKSGLCGIAVEPSYPLKTGKNPPNPGPSPPSPVKPASVCDDSYTCPESTTCCCIYEYKGYCFEWGCCPLEGATCCEDHYSCCPHDYPVCDIYAGTCSIVSNLWLCLSMFSTSAAFGCFSCLCIDCCSKDNPLGVKAMKRILAKPIGTSGKDGKKSSS</sequence>
<feature type="chain" id="PRO_5047053679" description="Cysteine proteinase" evidence="4">
    <location>
        <begin position="31"/>
        <end position="539"/>
    </location>
</feature>
<evidence type="ECO:0000256" key="3">
    <source>
        <dbReference type="ARBA" id="ARBA00023157"/>
    </source>
</evidence>
<keyword evidence="2" id="KW-0378">Hydrolase</keyword>
<dbReference type="InterPro" id="IPR013128">
    <property type="entry name" value="Peptidase_C1A"/>
</dbReference>
<dbReference type="Pfam" id="PF00112">
    <property type="entry name" value="Peptidase_C1"/>
    <property type="match status" value="2"/>
</dbReference>
<dbReference type="InterPro" id="IPR038765">
    <property type="entry name" value="Papain-like_cys_pep_sf"/>
</dbReference>
<evidence type="ECO:0000256" key="4">
    <source>
        <dbReference type="SAM" id="SignalP"/>
    </source>
</evidence>
<keyword evidence="4" id="KW-0732">Signal</keyword>
<evidence type="ECO:0000256" key="1">
    <source>
        <dbReference type="ARBA" id="ARBA00008455"/>
    </source>
</evidence>
<dbReference type="Gene3D" id="2.10.25.160">
    <property type="entry name" value="Granulin"/>
    <property type="match status" value="1"/>
</dbReference>
<feature type="domain" description="Granulins" evidence="5">
    <location>
        <begin position="421"/>
        <end position="478"/>
    </location>
</feature>
<feature type="signal peptide" evidence="4">
    <location>
        <begin position="1"/>
        <end position="30"/>
    </location>
</feature>
<reference evidence="8 9" key="1">
    <citation type="journal article" date="2021" name="Comput. Struct. Biotechnol. J.">
        <title>De novo genome assembly of the potent medicinal plant Rehmannia glutinosa using nanopore technology.</title>
        <authorList>
            <person name="Ma L."/>
            <person name="Dong C."/>
            <person name="Song C."/>
            <person name="Wang X."/>
            <person name="Zheng X."/>
            <person name="Niu Y."/>
            <person name="Chen S."/>
            <person name="Feng W."/>
        </authorList>
    </citation>
    <scope>NUCLEOTIDE SEQUENCE [LARGE SCALE GENOMIC DNA]</scope>
    <source>
        <strain evidence="8">DH-2019</strain>
    </source>
</reference>
<dbReference type="SUPFAM" id="SSF54001">
    <property type="entry name" value="Cysteine proteinases"/>
    <property type="match status" value="2"/>
</dbReference>
<keyword evidence="9" id="KW-1185">Reference proteome</keyword>
<comment type="caution">
    <text evidence="8">The sequence shown here is derived from an EMBL/GenBank/DDBJ whole genome shotgun (WGS) entry which is preliminary data.</text>
</comment>